<evidence type="ECO:0000256" key="5">
    <source>
        <dbReference type="PROSITE-ProRule" id="PRU00182"/>
    </source>
</evidence>
<evidence type="ECO:0000256" key="4">
    <source>
        <dbReference type="PIRSR" id="PIRSR606225-1"/>
    </source>
</evidence>
<evidence type="ECO:0000259" key="7">
    <source>
        <dbReference type="Pfam" id="PF00849"/>
    </source>
</evidence>
<dbReference type="InterPro" id="IPR006224">
    <property type="entry name" value="PsdUridine_synth_RluA-like_CS"/>
</dbReference>
<evidence type="ECO:0000256" key="3">
    <source>
        <dbReference type="ARBA" id="ARBA00023235"/>
    </source>
</evidence>
<dbReference type="GO" id="GO:0003723">
    <property type="term" value="F:RNA binding"/>
    <property type="evidence" value="ECO:0007669"/>
    <property type="project" value="UniProtKB-KW"/>
</dbReference>
<dbReference type="EC" id="5.4.99.-" evidence="6"/>
<dbReference type="InterPro" id="IPR050188">
    <property type="entry name" value="RluA_PseudoU_synthase"/>
</dbReference>
<dbReference type="NCBIfam" id="TIGR00005">
    <property type="entry name" value="rluA_subfam"/>
    <property type="match status" value="1"/>
</dbReference>
<dbReference type="AlphaFoldDB" id="A0A7C8BNU0"/>
<evidence type="ECO:0000313" key="8">
    <source>
        <dbReference type="EMBL" id="KAB1632973.1"/>
    </source>
</evidence>
<evidence type="ECO:0000313" key="9">
    <source>
        <dbReference type="Proteomes" id="UP000481339"/>
    </source>
</evidence>
<keyword evidence="3 6" id="KW-0413">Isomerase</keyword>
<dbReference type="SUPFAM" id="SSF55120">
    <property type="entry name" value="Pseudouridine synthase"/>
    <property type="match status" value="1"/>
</dbReference>
<dbReference type="InterPro" id="IPR036986">
    <property type="entry name" value="S4_RNA-bd_sf"/>
</dbReference>
<organism evidence="8 9">
    <name type="scientific">Pseudoclavibacter caeni</name>
    <dbReference type="NCBI Taxonomy" id="908846"/>
    <lineage>
        <taxon>Bacteria</taxon>
        <taxon>Bacillati</taxon>
        <taxon>Actinomycetota</taxon>
        <taxon>Actinomycetes</taxon>
        <taxon>Micrococcales</taxon>
        <taxon>Microbacteriaceae</taxon>
        <taxon>Pseudoclavibacter</taxon>
    </lineage>
</organism>
<dbReference type="GO" id="GO:0000455">
    <property type="term" value="P:enzyme-directed rRNA pseudouridine synthesis"/>
    <property type="evidence" value="ECO:0007669"/>
    <property type="project" value="TreeGrafter"/>
</dbReference>
<dbReference type="GO" id="GO:0140098">
    <property type="term" value="F:catalytic activity, acting on RNA"/>
    <property type="evidence" value="ECO:0007669"/>
    <property type="project" value="UniProtKB-ARBA"/>
</dbReference>
<feature type="active site" evidence="4">
    <location>
        <position position="138"/>
    </location>
</feature>
<dbReference type="PANTHER" id="PTHR21600">
    <property type="entry name" value="MITOCHONDRIAL RNA PSEUDOURIDINE SYNTHASE"/>
    <property type="match status" value="1"/>
</dbReference>
<dbReference type="Gene3D" id="3.30.2350.10">
    <property type="entry name" value="Pseudouridine synthase"/>
    <property type="match status" value="1"/>
</dbReference>
<evidence type="ECO:0000256" key="6">
    <source>
        <dbReference type="RuleBase" id="RU362028"/>
    </source>
</evidence>
<protein>
    <recommendedName>
        <fullName evidence="6">Pseudouridine synthase</fullName>
        <ecNumber evidence="6">5.4.99.-</ecNumber>
    </recommendedName>
</protein>
<dbReference type="PROSITE" id="PS01129">
    <property type="entry name" value="PSI_RLU"/>
    <property type="match status" value="1"/>
</dbReference>
<dbReference type="CDD" id="cd02869">
    <property type="entry name" value="PseudoU_synth_RluA_like"/>
    <property type="match status" value="1"/>
</dbReference>
<evidence type="ECO:0000256" key="2">
    <source>
        <dbReference type="ARBA" id="ARBA00010876"/>
    </source>
</evidence>
<dbReference type="PANTHER" id="PTHR21600:SF44">
    <property type="entry name" value="RIBOSOMAL LARGE SUBUNIT PSEUDOURIDINE SYNTHASE D"/>
    <property type="match status" value="1"/>
</dbReference>
<comment type="similarity">
    <text evidence="2 6">Belongs to the pseudouridine synthase RluA family.</text>
</comment>
<feature type="domain" description="Pseudouridine synthase RsuA/RluA-like" evidence="7">
    <location>
        <begin position="88"/>
        <end position="242"/>
    </location>
</feature>
<dbReference type="RefSeq" id="WP_158035895.1">
    <property type="nucleotide sequence ID" value="NZ_BAAAZV010000003.1"/>
</dbReference>
<dbReference type="PROSITE" id="PS50889">
    <property type="entry name" value="S4"/>
    <property type="match status" value="1"/>
</dbReference>
<comment type="catalytic activity">
    <reaction evidence="1 6">
        <text>a uridine in RNA = a pseudouridine in RNA</text>
        <dbReference type="Rhea" id="RHEA:48348"/>
        <dbReference type="Rhea" id="RHEA-COMP:12068"/>
        <dbReference type="Rhea" id="RHEA-COMP:12069"/>
        <dbReference type="ChEBI" id="CHEBI:65314"/>
        <dbReference type="ChEBI" id="CHEBI:65315"/>
    </reaction>
</comment>
<keyword evidence="9" id="KW-1185">Reference proteome</keyword>
<accession>A0A7C8BNU0</accession>
<dbReference type="Pfam" id="PF00849">
    <property type="entry name" value="PseudoU_synth_2"/>
    <property type="match status" value="1"/>
</dbReference>
<sequence>MPSRMLPVPAEFVGVRADTALARMTGLSRARVQAIIAAGDVTQAGRRLHKADPLAAEGLVTLYWEEVDRLAVHPVDVPELRIVHLDDDIVIVDKPVGVVAHPATSWTGPTVLGVLASRGISVARSGPPERQGIVHRLDVGTSGLMIVARSEPAYSVLKRMFREHTVRKTYHAVVHGLPDPTTGTIDAPIGRLPRADWKFGVVAGGRPSVTHYRTLEAFPLGTLVEVRLETGRTHQIRVHMSAVHHPLVGDPLYGGDMALAERLGLPRQWLHAVRLEFDHPVTGEPMRVESEPPEDLRRALALLRDPSGAVPPAA</sequence>
<comment type="function">
    <text evidence="6">Responsible for synthesis of pseudouridine from uracil.</text>
</comment>
<name>A0A7C8BNU0_9MICO</name>
<dbReference type="InterPro" id="IPR006145">
    <property type="entry name" value="PsdUridine_synth_RsuA/RluA"/>
</dbReference>
<dbReference type="OrthoDB" id="9807829at2"/>
<dbReference type="GO" id="GO:0009982">
    <property type="term" value="F:pseudouridine synthase activity"/>
    <property type="evidence" value="ECO:0007669"/>
    <property type="project" value="InterPro"/>
</dbReference>
<dbReference type="InterPro" id="IPR020103">
    <property type="entry name" value="PsdUridine_synth_cat_dom_sf"/>
</dbReference>
<evidence type="ECO:0000256" key="1">
    <source>
        <dbReference type="ARBA" id="ARBA00000073"/>
    </source>
</evidence>
<comment type="caution">
    <text evidence="8">The sequence shown here is derived from an EMBL/GenBank/DDBJ whole genome shotgun (WGS) entry which is preliminary data.</text>
</comment>
<dbReference type="InterPro" id="IPR006225">
    <property type="entry name" value="PsdUridine_synth_RluC/D"/>
</dbReference>
<keyword evidence="5" id="KW-0694">RNA-binding</keyword>
<dbReference type="Gene3D" id="3.10.290.10">
    <property type="entry name" value="RNA-binding S4 domain"/>
    <property type="match status" value="1"/>
</dbReference>
<dbReference type="EMBL" id="WBKA01000002">
    <property type="protein sequence ID" value="KAB1632973.1"/>
    <property type="molecule type" value="Genomic_DNA"/>
</dbReference>
<reference evidence="8 9" key="1">
    <citation type="submission" date="2019-09" db="EMBL/GenBank/DDBJ databases">
        <title>Phylogeny of genus Pseudoclavibacter and closely related genus.</title>
        <authorList>
            <person name="Li Y."/>
        </authorList>
    </citation>
    <scope>NUCLEOTIDE SEQUENCE [LARGE SCALE GENOMIC DNA]</scope>
    <source>
        <strain evidence="8 9">JCM 16921</strain>
    </source>
</reference>
<dbReference type="Proteomes" id="UP000481339">
    <property type="component" value="Unassembled WGS sequence"/>
</dbReference>
<gene>
    <name evidence="8" type="ORF">F8O02_03725</name>
</gene>
<proteinExistence type="inferred from homology"/>